<dbReference type="Proteomes" id="UP000324222">
    <property type="component" value="Unassembled WGS sequence"/>
</dbReference>
<protein>
    <recommendedName>
        <fullName evidence="4">Reverse transcriptase zinc-binding domain-containing protein</fullName>
    </recommendedName>
</protein>
<organism evidence="2 3">
    <name type="scientific">Portunus trituberculatus</name>
    <name type="common">Swimming crab</name>
    <name type="synonym">Neptunus trituberculatus</name>
    <dbReference type="NCBI Taxonomy" id="210409"/>
    <lineage>
        <taxon>Eukaryota</taxon>
        <taxon>Metazoa</taxon>
        <taxon>Ecdysozoa</taxon>
        <taxon>Arthropoda</taxon>
        <taxon>Crustacea</taxon>
        <taxon>Multicrustacea</taxon>
        <taxon>Malacostraca</taxon>
        <taxon>Eumalacostraca</taxon>
        <taxon>Eucarida</taxon>
        <taxon>Decapoda</taxon>
        <taxon>Pleocyemata</taxon>
        <taxon>Brachyura</taxon>
        <taxon>Eubrachyura</taxon>
        <taxon>Portunoidea</taxon>
        <taxon>Portunidae</taxon>
        <taxon>Portuninae</taxon>
        <taxon>Portunus</taxon>
    </lineage>
</organism>
<accession>A0A5B7FZH1</accession>
<gene>
    <name evidence="2" type="ORF">E2C01_044863</name>
</gene>
<evidence type="ECO:0008006" key="4">
    <source>
        <dbReference type="Google" id="ProtNLM"/>
    </source>
</evidence>
<comment type="caution">
    <text evidence="2">The sequence shown here is derived from an EMBL/GenBank/DDBJ whole genome shotgun (WGS) entry which is preliminary data.</text>
</comment>
<name>A0A5B7FZH1_PORTR</name>
<feature type="compositionally biased region" description="Basic and acidic residues" evidence="1">
    <location>
        <begin position="41"/>
        <end position="53"/>
    </location>
</feature>
<dbReference type="AlphaFoldDB" id="A0A5B7FZH1"/>
<evidence type="ECO:0000256" key="1">
    <source>
        <dbReference type="SAM" id="MobiDB-lite"/>
    </source>
</evidence>
<sequence length="206" mass="22677">MWPLLNPYEPWGSPVWVSQAWQLAGLPQESTNGALVAGSKGVRDGEGPSAGEDERRYKIQTFSQSQKGAQGTPGIALLRLGHTTLKSHLHHLRLSCDPFCPRCRTTPESMEHILLQCPRLLSQHSALRSRLSALAITTLNLLTLLAASGVHLSWQPAVLRLTCAFLRKPASYHACGTHTGLPPGLIRIHRFFWPLLGPYEPWGSPV</sequence>
<proteinExistence type="predicted"/>
<feature type="region of interest" description="Disordered" evidence="1">
    <location>
        <begin position="32"/>
        <end position="53"/>
    </location>
</feature>
<reference evidence="2 3" key="1">
    <citation type="submission" date="2019-05" db="EMBL/GenBank/DDBJ databases">
        <title>Another draft genome of Portunus trituberculatus and its Hox gene families provides insights of decapod evolution.</title>
        <authorList>
            <person name="Jeong J.-H."/>
            <person name="Song I."/>
            <person name="Kim S."/>
            <person name="Choi T."/>
            <person name="Kim D."/>
            <person name="Ryu S."/>
            <person name="Kim W."/>
        </authorList>
    </citation>
    <scope>NUCLEOTIDE SEQUENCE [LARGE SCALE GENOMIC DNA]</scope>
    <source>
        <tissue evidence="2">Muscle</tissue>
    </source>
</reference>
<keyword evidence="3" id="KW-1185">Reference proteome</keyword>
<evidence type="ECO:0000313" key="3">
    <source>
        <dbReference type="Proteomes" id="UP000324222"/>
    </source>
</evidence>
<dbReference type="EMBL" id="VSRR010009898">
    <property type="protein sequence ID" value="MPC51026.1"/>
    <property type="molecule type" value="Genomic_DNA"/>
</dbReference>
<evidence type="ECO:0000313" key="2">
    <source>
        <dbReference type="EMBL" id="MPC51026.1"/>
    </source>
</evidence>